<evidence type="ECO:0000313" key="3">
    <source>
        <dbReference type="Proteomes" id="UP000065220"/>
    </source>
</evidence>
<proteinExistence type="predicted"/>
<dbReference type="EMBL" id="CP014228">
    <property type="protein sequence ID" value="AMD87096.1"/>
    <property type="molecule type" value="Genomic_DNA"/>
</dbReference>
<feature type="compositionally biased region" description="Low complexity" evidence="1">
    <location>
        <begin position="12"/>
        <end position="25"/>
    </location>
</feature>
<feature type="region of interest" description="Disordered" evidence="1">
    <location>
        <begin position="1"/>
        <end position="25"/>
    </location>
</feature>
<protein>
    <submittedName>
        <fullName evidence="2">Uncharacterized protein</fullName>
    </submittedName>
</protein>
<dbReference type="RefSeq" id="WP_067941410.1">
    <property type="nucleotide sequence ID" value="NZ_CP014228.1"/>
</dbReference>
<accession>A0A109W2G5</accession>
<reference evidence="3" key="1">
    <citation type="submission" date="2016-02" db="EMBL/GenBank/DDBJ databases">
        <authorList>
            <person name="Holder M.E."/>
            <person name="Ajami N.J."/>
            <person name="Petrosino J.F."/>
        </authorList>
    </citation>
    <scope>NUCLEOTIDE SEQUENCE [LARGE SCALE GENOMIC DNA]</scope>
    <source>
        <strain evidence="3">CCUG 36733</strain>
    </source>
</reference>
<evidence type="ECO:0000313" key="2">
    <source>
        <dbReference type="EMBL" id="AMD87096.1"/>
    </source>
</evidence>
<gene>
    <name evidence="2" type="ORF">AXF14_05190</name>
</gene>
<sequence>MARAILSHDPQLGTTLTTPTPYGTEPETLRTTLTTLGWNWVPAWGQWHHTITNPTDTDALAAARTIVTTLTDWDVDVHVETTVPTATLLNPADLDIIPGDWVRSQRTTLEGPFVRIDLFGTTPRTETGDPWRQVTAVTNTGEPTVTLTDPHHLDDDGHPTTFPVPATILTGHHPTH</sequence>
<keyword evidence="3" id="KW-1185">Reference proteome</keyword>
<dbReference type="Proteomes" id="UP000065220">
    <property type="component" value="Chromosome"/>
</dbReference>
<organism evidence="2 3">
    <name type="scientific">Actinomyces radicidentis</name>
    <dbReference type="NCBI Taxonomy" id="111015"/>
    <lineage>
        <taxon>Bacteria</taxon>
        <taxon>Bacillati</taxon>
        <taxon>Actinomycetota</taxon>
        <taxon>Actinomycetes</taxon>
        <taxon>Actinomycetales</taxon>
        <taxon>Actinomycetaceae</taxon>
        <taxon>Actinomyces</taxon>
    </lineage>
</organism>
<evidence type="ECO:0000256" key="1">
    <source>
        <dbReference type="SAM" id="MobiDB-lite"/>
    </source>
</evidence>
<name>A0A109W2G5_ACTRD</name>
<dbReference type="KEGG" id="ard:AXF14_05190"/>
<dbReference type="AlphaFoldDB" id="A0A109W2G5"/>